<keyword evidence="4" id="KW-0547">Nucleotide-binding</keyword>
<keyword evidence="3" id="KW-0479">Metal-binding</keyword>
<evidence type="ECO:0000256" key="2">
    <source>
        <dbReference type="ARBA" id="ARBA00022598"/>
    </source>
</evidence>
<evidence type="ECO:0008006" key="10">
    <source>
        <dbReference type="Google" id="ProtNLM"/>
    </source>
</evidence>
<organism evidence="8 9">
    <name type="scientific">Diacronema lutheri</name>
    <name type="common">Unicellular marine alga</name>
    <name type="synonym">Monochrysis lutheri</name>
    <dbReference type="NCBI Taxonomy" id="2081491"/>
    <lineage>
        <taxon>Eukaryota</taxon>
        <taxon>Haptista</taxon>
        <taxon>Haptophyta</taxon>
        <taxon>Pavlovophyceae</taxon>
        <taxon>Pavlovales</taxon>
        <taxon>Pavlovaceae</taxon>
        <taxon>Diacronema</taxon>
    </lineage>
</organism>
<keyword evidence="6" id="KW-0460">Magnesium</keyword>
<evidence type="ECO:0000256" key="1">
    <source>
        <dbReference type="ARBA" id="ARBA00008276"/>
    </source>
</evidence>
<reference evidence="8" key="1">
    <citation type="submission" date="2021-05" db="EMBL/GenBank/DDBJ databases">
        <title>The genome of the haptophyte Pavlova lutheri (Diacronema luteri, Pavlovales) - a model for lipid biosynthesis in eukaryotic algae.</title>
        <authorList>
            <person name="Hulatt C.J."/>
            <person name="Posewitz M.C."/>
        </authorList>
    </citation>
    <scope>NUCLEOTIDE SEQUENCE</scope>
    <source>
        <strain evidence="8">NIVA-4/92</strain>
    </source>
</reference>
<dbReference type="SUPFAM" id="SSF53623">
    <property type="entry name" value="MurD-like peptide ligases, catalytic domain"/>
    <property type="match status" value="2"/>
</dbReference>
<dbReference type="Gene3D" id="3.40.1190.10">
    <property type="entry name" value="Mur-like, catalytic domain"/>
    <property type="match status" value="1"/>
</dbReference>
<dbReference type="PANTHER" id="PTHR11136:SF0">
    <property type="entry name" value="DIHYDROFOLATE SYNTHETASE-RELATED"/>
    <property type="match status" value="1"/>
</dbReference>
<evidence type="ECO:0000313" key="8">
    <source>
        <dbReference type="EMBL" id="KAG8458485.1"/>
    </source>
</evidence>
<keyword evidence="9" id="KW-1185">Reference proteome</keyword>
<evidence type="ECO:0000256" key="6">
    <source>
        <dbReference type="ARBA" id="ARBA00022842"/>
    </source>
</evidence>
<protein>
    <recommendedName>
        <fullName evidence="10">Tetrahydrofolate synthase</fullName>
    </recommendedName>
</protein>
<dbReference type="InterPro" id="IPR036565">
    <property type="entry name" value="Mur-like_cat_sf"/>
</dbReference>
<evidence type="ECO:0000256" key="7">
    <source>
        <dbReference type="SAM" id="MobiDB-lite"/>
    </source>
</evidence>
<dbReference type="InterPro" id="IPR036615">
    <property type="entry name" value="Mur_ligase_C_dom_sf"/>
</dbReference>
<dbReference type="GO" id="GO:0004326">
    <property type="term" value="F:tetrahydrofolylpolyglutamate synthase activity"/>
    <property type="evidence" value="ECO:0007669"/>
    <property type="project" value="InterPro"/>
</dbReference>
<feature type="region of interest" description="Disordered" evidence="7">
    <location>
        <begin position="356"/>
        <end position="388"/>
    </location>
</feature>
<dbReference type="EMBL" id="JAGTXO010000050">
    <property type="protein sequence ID" value="KAG8458485.1"/>
    <property type="molecule type" value="Genomic_DNA"/>
</dbReference>
<evidence type="ECO:0000313" key="9">
    <source>
        <dbReference type="Proteomes" id="UP000751190"/>
    </source>
</evidence>
<comment type="caution">
    <text evidence="8">The sequence shown here is derived from an EMBL/GenBank/DDBJ whole genome shotgun (WGS) entry which is preliminary data.</text>
</comment>
<dbReference type="GO" id="GO:0008841">
    <property type="term" value="F:dihydrofolate synthase activity"/>
    <property type="evidence" value="ECO:0007669"/>
    <property type="project" value="TreeGrafter"/>
</dbReference>
<dbReference type="GO" id="GO:0046872">
    <property type="term" value="F:metal ion binding"/>
    <property type="evidence" value="ECO:0007669"/>
    <property type="project" value="UniProtKB-KW"/>
</dbReference>
<gene>
    <name evidence="8" type="ORF">KFE25_003020</name>
</gene>
<dbReference type="GO" id="GO:0005524">
    <property type="term" value="F:ATP binding"/>
    <property type="evidence" value="ECO:0007669"/>
    <property type="project" value="UniProtKB-KW"/>
</dbReference>
<name>A0A8J5XCY4_DIALT</name>
<feature type="compositionally biased region" description="Low complexity" evidence="7">
    <location>
        <begin position="356"/>
        <end position="371"/>
    </location>
</feature>
<dbReference type="InterPro" id="IPR001645">
    <property type="entry name" value="Folylpolyglutamate_synth"/>
</dbReference>
<dbReference type="SUPFAM" id="SSF53244">
    <property type="entry name" value="MurD-like peptide ligases, peptide-binding domain"/>
    <property type="match status" value="1"/>
</dbReference>
<dbReference type="PANTHER" id="PTHR11136">
    <property type="entry name" value="FOLYLPOLYGLUTAMATE SYNTHASE-RELATED"/>
    <property type="match status" value="1"/>
</dbReference>
<dbReference type="GO" id="GO:0005737">
    <property type="term" value="C:cytoplasm"/>
    <property type="evidence" value="ECO:0007669"/>
    <property type="project" value="TreeGrafter"/>
</dbReference>
<keyword evidence="2" id="KW-0436">Ligase</keyword>
<evidence type="ECO:0000256" key="5">
    <source>
        <dbReference type="ARBA" id="ARBA00022840"/>
    </source>
</evidence>
<evidence type="ECO:0000256" key="3">
    <source>
        <dbReference type="ARBA" id="ARBA00022723"/>
    </source>
</evidence>
<dbReference type="OrthoDB" id="5212574at2759"/>
<dbReference type="Gene3D" id="3.90.190.20">
    <property type="entry name" value="Mur ligase, C-terminal domain"/>
    <property type="match status" value="1"/>
</dbReference>
<evidence type="ECO:0000256" key="4">
    <source>
        <dbReference type="ARBA" id="ARBA00022741"/>
    </source>
</evidence>
<accession>A0A8J5XCY4</accession>
<dbReference type="Proteomes" id="UP000751190">
    <property type="component" value="Unassembled WGS sequence"/>
</dbReference>
<dbReference type="AlphaFoldDB" id="A0A8J5XCY4"/>
<comment type="similarity">
    <text evidence="1">Belongs to the folylpolyglutamate synthase family.</text>
</comment>
<keyword evidence="5" id="KW-0067">ATP-binding</keyword>
<sequence length="626" mass="65782">MEYAGAVRYVFSNAKLASAPDLRPADYWRRFDRLLDALGRPDRLPGCIGVLHVAGTNGKGTTTALCDELLRGAGAGPVGLFTSPHVHCWRERIRIDGRLATREQTVAGVRELRAAELELAPNAGTDGAGGDQLVVGAGLTPFEKLSALALVVFRAARVRWLVLETGMGGRWDCTNHVVADRLPRSMLEPSALPDGGRAASARAQPAEGGAVIAPSTWPTPVAAEEAPAAAVGICRVGLDHINVLGGTLELIGGEKAGILKRRVPAFAAPQPAEVMAVLHRVAAERGATLAFPALDDPDMRRALELAAGVAAREQRASEPSTVSGTAFFPHWLRPAHQQHNLSLAIALVRALLSQAAQSQSQSQSPQSQSPQPQSPQPRSDANAAAPAWQPPWARDVPAWSQPAVDRALRAALATRWPGRLEVVRLGDVRSCLLDVAHNEDALGALLRHLDDEGWGPAPLTVAFGANRDKDVRVLLRMLGHFALRHTAPRAAERQGSAGAADAAGEVTVPSLQLVASAHPKAFEPAALLVIARAEVPDAPWTIVDSVAAAVDCATGLAAEHERAADGPGAFARGETNARVTLFVGSVSVVAAARERLAQTRAAALPDDDWAFEGLAEAELGLLAAAQ</sequence>
<proteinExistence type="inferred from homology"/>